<protein>
    <submittedName>
        <fullName evidence="1">Uncharacterized protein</fullName>
    </submittedName>
</protein>
<comment type="caution">
    <text evidence="1">The sequence shown here is derived from an EMBL/GenBank/DDBJ whole genome shotgun (WGS) entry which is preliminary data.</text>
</comment>
<dbReference type="Proteomes" id="UP000735302">
    <property type="component" value="Unassembled WGS sequence"/>
</dbReference>
<sequence length="68" mass="7656">MNAVSEDEEVLHAFDEHLSCSDDQDGEERNDAVACEDNIDAAFMDSDPDKITVYRNIFNAMQCPLTDE</sequence>
<gene>
    <name evidence="1" type="ORF">PoB_000477600</name>
</gene>
<dbReference type="AlphaFoldDB" id="A0AAV3Y503"/>
<dbReference type="EMBL" id="BLXT01000588">
    <property type="protein sequence ID" value="GFN78270.1"/>
    <property type="molecule type" value="Genomic_DNA"/>
</dbReference>
<reference evidence="1 2" key="1">
    <citation type="journal article" date="2021" name="Elife">
        <title>Chloroplast acquisition without the gene transfer in kleptoplastic sea slugs, Plakobranchus ocellatus.</title>
        <authorList>
            <person name="Maeda T."/>
            <person name="Takahashi S."/>
            <person name="Yoshida T."/>
            <person name="Shimamura S."/>
            <person name="Takaki Y."/>
            <person name="Nagai Y."/>
            <person name="Toyoda A."/>
            <person name="Suzuki Y."/>
            <person name="Arimoto A."/>
            <person name="Ishii H."/>
            <person name="Satoh N."/>
            <person name="Nishiyama T."/>
            <person name="Hasebe M."/>
            <person name="Maruyama T."/>
            <person name="Minagawa J."/>
            <person name="Obokata J."/>
            <person name="Shigenobu S."/>
        </authorList>
    </citation>
    <scope>NUCLEOTIDE SEQUENCE [LARGE SCALE GENOMIC DNA]</scope>
</reference>
<name>A0AAV3Y503_9GAST</name>
<organism evidence="1 2">
    <name type="scientific">Plakobranchus ocellatus</name>
    <dbReference type="NCBI Taxonomy" id="259542"/>
    <lineage>
        <taxon>Eukaryota</taxon>
        <taxon>Metazoa</taxon>
        <taxon>Spiralia</taxon>
        <taxon>Lophotrochozoa</taxon>
        <taxon>Mollusca</taxon>
        <taxon>Gastropoda</taxon>
        <taxon>Heterobranchia</taxon>
        <taxon>Euthyneura</taxon>
        <taxon>Panpulmonata</taxon>
        <taxon>Sacoglossa</taxon>
        <taxon>Placobranchoidea</taxon>
        <taxon>Plakobranchidae</taxon>
        <taxon>Plakobranchus</taxon>
    </lineage>
</organism>
<accession>A0AAV3Y503</accession>
<evidence type="ECO:0000313" key="2">
    <source>
        <dbReference type="Proteomes" id="UP000735302"/>
    </source>
</evidence>
<proteinExistence type="predicted"/>
<keyword evidence="2" id="KW-1185">Reference proteome</keyword>
<evidence type="ECO:0000313" key="1">
    <source>
        <dbReference type="EMBL" id="GFN78270.1"/>
    </source>
</evidence>